<organism evidence="2 3">
    <name type="scientific">Liparis tanakae</name>
    <name type="common">Tanaka's snailfish</name>
    <dbReference type="NCBI Taxonomy" id="230148"/>
    <lineage>
        <taxon>Eukaryota</taxon>
        <taxon>Metazoa</taxon>
        <taxon>Chordata</taxon>
        <taxon>Craniata</taxon>
        <taxon>Vertebrata</taxon>
        <taxon>Euteleostomi</taxon>
        <taxon>Actinopterygii</taxon>
        <taxon>Neopterygii</taxon>
        <taxon>Teleostei</taxon>
        <taxon>Neoteleostei</taxon>
        <taxon>Acanthomorphata</taxon>
        <taxon>Eupercaria</taxon>
        <taxon>Perciformes</taxon>
        <taxon>Cottioidei</taxon>
        <taxon>Cottales</taxon>
        <taxon>Liparidae</taxon>
        <taxon>Liparis</taxon>
    </lineage>
</organism>
<feature type="compositionally biased region" description="Basic and acidic residues" evidence="1">
    <location>
        <begin position="51"/>
        <end position="73"/>
    </location>
</feature>
<evidence type="ECO:0000313" key="3">
    <source>
        <dbReference type="Proteomes" id="UP000314294"/>
    </source>
</evidence>
<comment type="caution">
    <text evidence="2">The sequence shown here is derived from an EMBL/GenBank/DDBJ whole genome shotgun (WGS) entry which is preliminary data.</text>
</comment>
<name>A0A4Z2FS80_9TELE</name>
<sequence>MTARKLAHSKQVFLLPTQNTEGIPTTSIITYLMRNSTMAGRRRDLHAHPVQSHDADEQQRDAHLETEGRVWLE</sequence>
<gene>
    <name evidence="2" type="ORF">EYF80_046075</name>
</gene>
<dbReference type="Proteomes" id="UP000314294">
    <property type="component" value="Unassembled WGS sequence"/>
</dbReference>
<protein>
    <submittedName>
        <fullName evidence="2">Uncharacterized protein</fullName>
    </submittedName>
</protein>
<feature type="region of interest" description="Disordered" evidence="1">
    <location>
        <begin position="40"/>
        <end position="73"/>
    </location>
</feature>
<evidence type="ECO:0000313" key="2">
    <source>
        <dbReference type="EMBL" id="TNN43730.1"/>
    </source>
</evidence>
<reference evidence="2 3" key="1">
    <citation type="submission" date="2019-03" db="EMBL/GenBank/DDBJ databases">
        <title>First draft genome of Liparis tanakae, snailfish: a comprehensive survey of snailfish specific genes.</title>
        <authorList>
            <person name="Kim W."/>
            <person name="Song I."/>
            <person name="Jeong J.-H."/>
            <person name="Kim D."/>
            <person name="Kim S."/>
            <person name="Ryu S."/>
            <person name="Song J.Y."/>
            <person name="Lee S.K."/>
        </authorList>
    </citation>
    <scope>NUCLEOTIDE SEQUENCE [LARGE SCALE GENOMIC DNA]</scope>
    <source>
        <tissue evidence="2">Muscle</tissue>
    </source>
</reference>
<dbReference type="EMBL" id="SRLO01000948">
    <property type="protein sequence ID" value="TNN43730.1"/>
    <property type="molecule type" value="Genomic_DNA"/>
</dbReference>
<evidence type="ECO:0000256" key="1">
    <source>
        <dbReference type="SAM" id="MobiDB-lite"/>
    </source>
</evidence>
<keyword evidence="3" id="KW-1185">Reference proteome</keyword>
<dbReference type="OrthoDB" id="10586780at2759"/>
<dbReference type="AlphaFoldDB" id="A0A4Z2FS80"/>
<accession>A0A4Z2FS80</accession>
<proteinExistence type="predicted"/>